<accession>A0A5P8PR90</accession>
<dbReference type="EMBL" id="MN584918">
    <property type="protein sequence ID" value="QFR59808.1"/>
    <property type="molecule type" value="Genomic_DNA"/>
</dbReference>
<reference evidence="1 2" key="1">
    <citation type="submission" date="2019-10" db="EMBL/GenBank/DDBJ databases">
        <authorList>
            <person name="Lin L.C."/>
        </authorList>
    </citation>
    <scope>NUCLEOTIDE SEQUENCE [LARGE SCALE GENOMIC DNA]</scope>
</reference>
<gene>
    <name evidence="1" type="ORF">VOWphi5012_024</name>
</gene>
<protein>
    <submittedName>
        <fullName evidence="1">Uncharacterized protein</fullName>
    </submittedName>
</protein>
<keyword evidence="2" id="KW-1185">Reference proteome</keyword>
<name>A0A5P8PR90_9CAUD</name>
<dbReference type="Proteomes" id="UP000325783">
    <property type="component" value="Segment"/>
</dbReference>
<sequence>MKNKQFKRKMFGQMANKFNCKPDDFWFDGSMLMKYEPPCGFMEGDELPFWWHGYGYEVASLTADQLKEVKG</sequence>
<proteinExistence type="predicted"/>
<organism evidence="1 2">
    <name type="scientific">Vibrio phage phi50-12</name>
    <dbReference type="NCBI Taxonomy" id="2654972"/>
    <lineage>
        <taxon>Viruses</taxon>
        <taxon>Duplodnaviria</taxon>
        <taxon>Heunggongvirae</taxon>
        <taxon>Uroviricota</taxon>
        <taxon>Caudoviricetes</taxon>
        <taxon>Schitoviridae</taxon>
        <taxon>Penintadodekavirus</taxon>
        <taxon>Penintadodekavirus 5012</taxon>
    </lineage>
</organism>
<evidence type="ECO:0000313" key="2">
    <source>
        <dbReference type="Proteomes" id="UP000325783"/>
    </source>
</evidence>
<evidence type="ECO:0000313" key="1">
    <source>
        <dbReference type="EMBL" id="QFR59808.1"/>
    </source>
</evidence>